<gene>
    <name evidence="1" type="ORF">TNCT_452241</name>
</gene>
<reference evidence="1" key="1">
    <citation type="submission" date="2020-07" db="EMBL/GenBank/DDBJ databases">
        <title>Multicomponent nature underlies the extraordinary mechanical properties of spider dragline silk.</title>
        <authorList>
            <person name="Kono N."/>
            <person name="Nakamura H."/>
            <person name="Mori M."/>
            <person name="Yoshida Y."/>
            <person name="Ohtoshi R."/>
            <person name="Malay A.D."/>
            <person name="Moran D.A.P."/>
            <person name="Tomita M."/>
            <person name="Numata K."/>
            <person name="Arakawa K."/>
        </authorList>
    </citation>
    <scope>NUCLEOTIDE SEQUENCE</scope>
</reference>
<protein>
    <submittedName>
        <fullName evidence="1">Uncharacterized protein</fullName>
    </submittedName>
</protein>
<sequence length="75" mass="8706">MLIHSVEIKHFWYLKLLGIKEPAEKTSREGEVKFFNDTLSTDFDGRYMVKLLWTDSSSLPDSKNIAEKRLIVTTS</sequence>
<dbReference type="AlphaFoldDB" id="A0A8X6HF23"/>
<comment type="caution">
    <text evidence="1">The sequence shown here is derived from an EMBL/GenBank/DDBJ whole genome shotgun (WGS) entry which is preliminary data.</text>
</comment>
<evidence type="ECO:0000313" key="2">
    <source>
        <dbReference type="Proteomes" id="UP000887116"/>
    </source>
</evidence>
<dbReference type="OrthoDB" id="6434182at2759"/>
<proteinExistence type="predicted"/>
<name>A0A8X6HF23_TRICU</name>
<accession>A0A8X6HF23</accession>
<dbReference type="Proteomes" id="UP000887116">
    <property type="component" value="Unassembled WGS sequence"/>
</dbReference>
<dbReference type="EMBL" id="BMAO01012985">
    <property type="protein sequence ID" value="GFQ85374.1"/>
    <property type="molecule type" value="Genomic_DNA"/>
</dbReference>
<keyword evidence="2" id="KW-1185">Reference proteome</keyword>
<evidence type="ECO:0000313" key="1">
    <source>
        <dbReference type="EMBL" id="GFQ85374.1"/>
    </source>
</evidence>
<organism evidence="1 2">
    <name type="scientific">Trichonephila clavata</name>
    <name type="common">Joro spider</name>
    <name type="synonym">Nephila clavata</name>
    <dbReference type="NCBI Taxonomy" id="2740835"/>
    <lineage>
        <taxon>Eukaryota</taxon>
        <taxon>Metazoa</taxon>
        <taxon>Ecdysozoa</taxon>
        <taxon>Arthropoda</taxon>
        <taxon>Chelicerata</taxon>
        <taxon>Arachnida</taxon>
        <taxon>Araneae</taxon>
        <taxon>Araneomorphae</taxon>
        <taxon>Entelegynae</taxon>
        <taxon>Araneoidea</taxon>
        <taxon>Nephilidae</taxon>
        <taxon>Trichonephila</taxon>
    </lineage>
</organism>